<gene>
    <name evidence="9" type="ORF">SAMN04488056_103118</name>
</gene>
<dbReference type="STRING" id="655353.SAMN04488056_103118"/>
<evidence type="ECO:0000256" key="1">
    <source>
        <dbReference type="ARBA" id="ARBA00004651"/>
    </source>
</evidence>
<organism evidence="9 10">
    <name type="scientific">Cohaesibacter marisflavi</name>
    <dbReference type="NCBI Taxonomy" id="655353"/>
    <lineage>
        <taxon>Bacteria</taxon>
        <taxon>Pseudomonadati</taxon>
        <taxon>Pseudomonadota</taxon>
        <taxon>Alphaproteobacteria</taxon>
        <taxon>Hyphomicrobiales</taxon>
        <taxon>Cohaesibacteraceae</taxon>
    </lineage>
</organism>
<dbReference type="InterPro" id="IPR035906">
    <property type="entry name" value="MetI-like_sf"/>
</dbReference>
<evidence type="ECO:0000256" key="2">
    <source>
        <dbReference type="ARBA" id="ARBA00022448"/>
    </source>
</evidence>
<keyword evidence="6 7" id="KW-0472">Membrane</keyword>
<dbReference type="PANTHER" id="PTHR30183">
    <property type="entry name" value="MOLYBDENUM TRANSPORT SYSTEM PERMEASE PROTEIN MODB"/>
    <property type="match status" value="1"/>
</dbReference>
<dbReference type="PANTHER" id="PTHR30183:SF2">
    <property type="entry name" value="IRON UTILIZATION PROTEIN"/>
    <property type="match status" value="1"/>
</dbReference>
<keyword evidence="10" id="KW-1185">Reference proteome</keyword>
<feature type="domain" description="ABC transmembrane type-1" evidence="8">
    <location>
        <begin position="81"/>
        <end position="288"/>
    </location>
</feature>
<keyword evidence="5 7" id="KW-1133">Transmembrane helix</keyword>
<feature type="transmembrane region" description="Helical" evidence="7">
    <location>
        <begin position="547"/>
        <end position="565"/>
    </location>
</feature>
<dbReference type="GO" id="GO:0055085">
    <property type="term" value="P:transmembrane transport"/>
    <property type="evidence" value="ECO:0007669"/>
    <property type="project" value="InterPro"/>
</dbReference>
<accession>A0A1I5EBJ3</accession>
<feature type="transmembrane region" description="Helical" evidence="7">
    <location>
        <begin position="319"/>
        <end position="343"/>
    </location>
</feature>
<dbReference type="CDD" id="cd06261">
    <property type="entry name" value="TM_PBP2"/>
    <property type="match status" value="2"/>
</dbReference>
<feature type="transmembrane region" description="Helical" evidence="7">
    <location>
        <begin position="363"/>
        <end position="383"/>
    </location>
</feature>
<sequence length="575" mass="62267">MTKSNDAASAITTNGLISQLKRWLSGRVSPRVMGTSRVALVLLALILLMVIAPILSLVVIAFGDAGDVWPHLLSTVLPRSVMTTIWLMLGVGSLTALIGVSTAWLVTMCRFPGRALFQWALLMPLAIPTYIVAYAAVDMFDYSGPAQSLIRWLFGFQSARDYWFPEVRSLPGSILVMSFVLYPYVFLTTRATFLMQSACALDVSRTLGAGPVRLFFAVALPLARPAIVVGVTLAMMECLNDIGAVEFFGVKTLTFSVYDTWLNRASLAGAAQISTVMLLVVLLLLWLERRGRREQRFTTTTRRYQSLPSFRLGGWRAGLAVMACALPILIGFLLPASILMRSVFFHWRDNLNADFLAAMGNSLFLASFAAVLTALLGTALAYFARTQKSALVSAVTRLSSIGYAVPGTVLAVGILIPVAQLDNLIAASMRDWFGLATGLILISSGAAMLYAYCVRFMAMSYGAGETGLQRISPNLEAASRTLGRSSWRTLVEIDLPLIRPSLISGALLVFVDVMKELPATILLRPFNFDTLATLVYGQASLEAFEKGALAALTIVAVGLVPVILLSRTSSRSMQG</sequence>
<keyword evidence="2 7" id="KW-0813">Transport</keyword>
<feature type="transmembrane region" description="Helical" evidence="7">
    <location>
        <begin position="214"/>
        <end position="236"/>
    </location>
</feature>
<dbReference type="EMBL" id="FOVR01000003">
    <property type="protein sequence ID" value="SFO08882.1"/>
    <property type="molecule type" value="Genomic_DNA"/>
</dbReference>
<dbReference type="InterPro" id="IPR000515">
    <property type="entry name" value="MetI-like"/>
</dbReference>
<feature type="transmembrane region" description="Helical" evidence="7">
    <location>
        <begin position="170"/>
        <end position="193"/>
    </location>
</feature>
<dbReference type="SUPFAM" id="SSF161098">
    <property type="entry name" value="MetI-like"/>
    <property type="match status" value="2"/>
</dbReference>
<feature type="transmembrane region" description="Helical" evidence="7">
    <location>
        <begin position="83"/>
        <end position="107"/>
    </location>
</feature>
<evidence type="ECO:0000259" key="8">
    <source>
        <dbReference type="PROSITE" id="PS50928"/>
    </source>
</evidence>
<evidence type="ECO:0000256" key="6">
    <source>
        <dbReference type="ARBA" id="ARBA00023136"/>
    </source>
</evidence>
<feature type="transmembrane region" description="Helical" evidence="7">
    <location>
        <begin position="395"/>
        <end position="420"/>
    </location>
</feature>
<reference evidence="9 10" key="1">
    <citation type="submission" date="2016-10" db="EMBL/GenBank/DDBJ databases">
        <authorList>
            <person name="de Groot N.N."/>
        </authorList>
    </citation>
    <scope>NUCLEOTIDE SEQUENCE [LARGE SCALE GENOMIC DNA]</scope>
    <source>
        <strain evidence="9 10">CGMCC 1.9157</strain>
    </source>
</reference>
<dbReference type="FunFam" id="1.10.3720.10:FF:000088">
    <property type="entry name" value="Iron(III) ABC transporter, permease protein"/>
    <property type="match status" value="1"/>
</dbReference>
<dbReference type="Pfam" id="PF00528">
    <property type="entry name" value="BPD_transp_1"/>
    <property type="match status" value="2"/>
</dbReference>
<dbReference type="GO" id="GO:0005886">
    <property type="term" value="C:plasma membrane"/>
    <property type="evidence" value="ECO:0007669"/>
    <property type="project" value="UniProtKB-SubCell"/>
</dbReference>
<name>A0A1I5EBJ3_9HYPH</name>
<comment type="subcellular location">
    <subcellularLocation>
        <location evidence="1 7">Cell membrane</location>
        <topology evidence="1 7">Multi-pass membrane protein</topology>
    </subcellularLocation>
</comment>
<evidence type="ECO:0000256" key="7">
    <source>
        <dbReference type="RuleBase" id="RU363032"/>
    </source>
</evidence>
<feature type="transmembrane region" description="Helical" evidence="7">
    <location>
        <begin position="38"/>
        <end position="63"/>
    </location>
</feature>
<feature type="transmembrane region" description="Helical" evidence="7">
    <location>
        <begin position="432"/>
        <end position="452"/>
    </location>
</feature>
<evidence type="ECO:0000313" key="9">
    <source>
        <dbReference type="EMBL" id="SFO08882.1"/>
    </source>
</evidence>
<dbReference type="RefSeq" id="WP_244544625.1">
    <property type="nucleotide sequence ID" value="NZ_FOVR01000003.1"/>
</dbReference>
<evidence type="ECO:0000313" key="10">
    <source>
        <dbReference type="Proteomes" id="UP000199236"/>
    </source>
</evidence>
<evidence type="ECO:0000256" key="4">
    <source>
        <dbReference type="ARBA" id="ARBA00022692"/>
    </source>
</evidence>
<evidence type="ECO:0000256" key="5">
    <source>
        <dbReference type="ARBA" id="ARBA00022989"/>
    </source>
</evidence>
<comment type="similarity">
    <text evidence="7">Belongs to the binding-protein-dependent transport system permease family.</text>
</comment>
<feature type="transmembrane region" description="Helical" evidence="7">
    <location>
        <begin position="265"/>
        <end position="287"/>
    </location>
</feature>
<feature type="domain" description="ABC transmembrane type-1" evidence="8">
    <location>
        <begin position="359"/>
        <end position="565"/>
    </location>
</feature>
<dbReference type="PROSITE" id="PS50928">
    <property type="entry name" value="ABC_TM1"/>
    <property type="match status" value="2"/>
</dbReference>
<evidence type="ECO:0000256" key="3">
    <source>
        <dbReference type="ARBA" id="ARBA00022475"/>
    </source>
</evidence>
<dbReference type="Proteomes" id="UP000199236">
    <property type="component" value="Unassembled WGS sequence"/>
</dbReference>
<dbReference type="Gene3D" id="1.10.3720.10">
    <property type="entry name" value="MetI-like"/>
    <property type="match status" value="2"/>
</dbReference>
<dbReference type="AlphaFoldDB" id="A0A1I5EBJ3"/>
<protein>
    <submittedName>
        <fullName evidence="9">Iron(III) transport system permease protein</fullName>
    </submittedName>
</protein>
<keyword evidence="3" id="KW-1003">Cell membrane</keyword>
<feature type="transmembrane region" description="Helical" evidence="7">
    <location>
        <begin position="119"/>
        <end position="137"/>
    </location>
</feature>
<keyword evidence="4 7" id="KW-0812">Transmembrane</keyword>
<proteinExistence type="inferred from homology"/>